<dbReference type="NCBIfam" id="NF004046">
    <property type="entry name" value="PRK05563.1"/>
    <property type="match status" value="1"/>
</dbReference>
<dbReference type="CDD" id="cd18137">
    <property type="entry name" value="HLD_clamp_pol_III_gamma_tau"/>
    <property type="match status" value="1"/>
</dbReference>
<evidence type="ECO:0000256" key="8">
    <source>
        <dbReference type="ARBA" id="ARBA00022833"/>
    </source>
</evidence>
<dbReference type="SUPFAM" id="SSF52540">
    <property type="entry name" value="P-loop containing nucleoside triphosphate hydrolases"/>
    <property type="match status" value="1"/>
</dbReference>
<keyword evidence="9" id="KW-0067">ATP-binding</keyword>
<sequence length="586" mass="64326">MAYVALYRKWRPQDFDNLVGQEHISITLKNAITTGKIAHAYLFAGPRGTGKTSTAKILAKALNCQDGPTVNPCNHCDNCDKITTGTSMDVFEIDAASNRGIDEIRELRETVKFAPVDGRYKVYIIDEVHMLTTEAFNALLKTLEEPPGHVVFVLATTEPHKIPATIHSRCQRYDFRRISVKEIEQRLAGIAKQSELRTAPEALRLIAVQADGGMRDALSILDQCSTLDASEMITAEHVRQLLGLIGHEWVWQLTDAIAGRDAHTVLLKLDELIQLGKDIRQLLLELALHARSLMLYKAAPDIDTIEVYSEDKAVLATQSAKFSHQELVHMLEVLQQAANDTKWAAEPRIAVEMALITLCRRAAGSDVAALLERVAALEAKLANQPAIITAATNPVVSARPAWQPPTPSAQPHNLPLQSKENSQPHPGQKPEAERQVSAKRPAPVQSVPTRPEQDAPAVNAANLSEVWAAMLKELLASGKRSVHACVMQGHLTAITDQQAMVRFTATFPKERTEKDDYRNIVEKTLEQVSGHKVRLICSLGVDTPAVKPAKPSVTASPPALTDSELNDPAIKQAQMMFGGKVIKIEE</sequence>
<keyword evidence="5" id="KW-0235">DNA replication</keyword>
<evidence type="ECO:0000256" key="7">
    <source>
        <dbReference type="ARBA" id="ARBA00022741"/>
    </source>
</evidence>
<evidence type="ECO:0000256" key="5">
    <source>
        <dbReference type="ARBA" id="ARBA00022705"/>
    </source>
</evidence>
<dbReference type="InterPro" id="IPR012763">
    <property type="entry name" value="DNA_pol_III_sug/sutau_N"/>
</dbReference>
<feature type="compositionally biased region" description="Polar residues" evidence="12">
    <location>
        <begin position="409"/>
        <end position="425"/>
    </location>
</feature>
<keyword evidence="14" id="KW-0378">Hydrolase</keyword>
<evidence type="ECO:0000256" key="11">
    <source>
        <dbReference type="ARBA" id="ARBA00049244"/>
    </source>
</evidence>
<dbReference type="SMART" id="SM00382">
    <property type="entry name" value="AAA"/>
    <property type="match status" value="1"/>
</dbReference>
<comment type="catalytic activity">
    <reaction evidence="11">
        <text>DNA(n) + a 2'-deoxyribonucleoside 5'-triphosphate = DNA(n+1) + diphosphate</text>
        <dbReference type="Rhea" id="RHEA:22508"/>
        <dbReference type="Rhea" id="RHEA-COMP:17339"/>
        <dbReference type="Rhea" id="RHEA-COMP:17340"/>
        <dbReference type="ChEBI" id="CHEBI:33019"/>
        <dbReference type="ChEBI" id="CHEBI:61560"/>
        <dbReference type="ChEBI" id="CHEBI:173112"/>
        <dbReference type="EC" id="2.7.7.7"/>
    </reaction>
</comment>
<dbReference type="Gene3D" id="1.20.272.10">
    <property type="match status" value="1"/>
</dbReference>
<evidence type="ECO:0000256" key="1">
    <source>
        <dbReference type="ARBA" id="ARBA00006360"/>
    </source>
</evidence>
<dbReference type="NCBIfam" id="TIGR02397">
    <property type="entry name" value="dnaX_nterm"/>
    <property type="match status" value="1"/>
</dbReference>
<evidence type="ECO:0000256" key="2">
    <source>
        <dbReference type="ARBA" id="ARBA00012417"/>
    </source>
</evidence>
<evidence type="ECO:0000256" key="9">
    <source>
        <dbReference type="ARBA" id="ARBA00022840"/>
    </source>
</evidence>
<proteinExistence type="inferred from homology"/>
<keyword evidence="15" id="KW-1185">Reference proteome</keyword>
<dbReference type="Pfam" id="PF12169">
    <property type="entry name" value="DNA_pol3_gamma3"/>
    <property type="match status" value="1"/>
</dbReference>
<dbReference type="InterPro" id="IPR008921">
    <property type="entry name" value="DNA_pol3_clamp-load_cplx_C"/>
</dbReference>
<dbReference type="GO" id="GO:0016787">
    <property type="term" value="F:hydrolase activity"/>
    <property type="evidence" value="ECO:0007669"/>
    <property type="project" value="UniProtKB-KW"/>
</dbReference>
<keyword evidence="6" id="KW-0479">Metal-binding</keyword>
<dbReference type="PANTHER" id="PTHR11669:SF0">
    <property type="entry name" value="PROTEIN STICHEL-LIKE 2"/>
    <property type="match status" value="1"/>
</dbReference>
<keyword evidence="3" id="KW-0808">Transferase</keyword>
<feature type="domain" description="AAA+ ATPase" evidence="13">
    <location>
        <begin position="37"/>
        <end position="179"/>
    </location>
</feature>
<dbReference type="InterPro" id="IPR050238">
    <property type="entry name" value="DNA_Rep/Repair_Clamp_Loader"/>
</dbReference>
<dbReference type="Proteomes" id="UP000216752">
    <property type="component" value="Chromosome"/>
</dbReference>
<dbReference type="PRINTS" id="PR00300">
    <property type="entry name" value="CLPPROTEASEA"/>
</dbReference>
<dbReference type="PANTHER" id="PTHR11669">
    <property type="entry name" value="REPLICATION FACTOR C / DNA POLYMERASE III GAMMA-TAU SUBUNIT"/>
    <property type="match status" value="1"/>
</dbReference>
<evidence type="ECO:0000256" key="4">
    <source>
        <dbReference type="ARBA" id="ARBA00022695"/>
    </source>
</evidence>
<evidence type="ECO:0000256" key="12">
    <source>
        <dbReference type="SAM" id="MobiDB-lite"/>
    </source>
</evidence>
<evidence type="ECO:0000259" key="13">
    <source>
        <dbReference type="SMART" id="SM00382"/>
    </source>
</evidence>
<dbReference type="Pfam" id="PF13177">
    <property type="entry name" value="DNA_pol3_delta2"/>
    <property type="match status" value="1"/>
</dbReference>
<dbReference type="Gene3D" id="3.40.50.300">
    <property type="entry name" value="P-loop containing nucleotide triphosphate hydrolases"/>
    <property type="match status" value="1"/>
</dbReference>
<keyword evidence="14" id="KW-0347">Helicase</keyword>
<dbReference type="InterPro" id="IPR045085">
    <property type="entry name" value="HLD_clamp_pol_III_gamma_tau"/>
</dbReference>
<evidence type="ECO:0000313" key="14">
    <source>
        <dbReference type="EMBL" id="XFO69109.1"/>
    </source>
</evidence>
<keyword evidence="7" id="KW-0547">Nucleotide-binding</keyword>
<dbReference type="EMBL" id="CP155573">
    <property type="protein sequence ID" value="XFO69109.1"/>
    <property type="molecule type" value="Genomic_DNA"/>
</dbReference>
<reference evidence="14" key="1">
    <citation type="submission" date="2024-05" db="EMBL/GenBank/DDBJ databases">
        <title>Isolation and characterization of Sporomusa carbonis sp. nov., a carboxydotrophic hydrogenogen in the genus of Sporomusa isolated from a charcoal burning pile.</title>
        <authorList>
            <person name="Boeer T."/>
            <person name="Rosenbaum F."/>
            <person name="Eysell L."/>
            <person name="Mueller V."/>
            <person name="Daniel R."/>
            <person name="Poehlein A."/>
        </authorList>
    </citation>
    <scope>NUCLEOTIDE SEQUENCE [LARGE SCALE GENOMIC DNA]</scope>
    <source>
        <strain evidence="14">DSM 10669</strain>
    </source>
</reference>
<dbReference type="InterPro" id="IPR001270">
    <property type="entry name" value="ClpA/B"/>
</dbReference>
<comment type="similarity">
    <text evidence="1">Belongs to the DnaX/STICHEL family.</text>
</comment>
<keyword evidence="4" id="KW-0548">Nucleotidyltransferase</keyword>
<feature type="region of interest" description="Disordered" evidence="12">
    <location>
        <begin position="398"/>
        <end position="457"/>
    </location>
</feature>
<organism evidence="14 15">
    <name type="scientific">Sporomusa silvacetica DSM 10669</name>
    <dbReference type="NCBI Taxonomy" id="1123289"/>
    <lineage>
        <taxon>Bacteria</taxon>
        <taxon>Bacillati</taxon>
        <taxon>Bacillota</taxon>
        <taxon>Negativicutes</taxon>
        <taxon>Selenomonadales</taxon>
        <taxon>Sporomusaceae</taxon>
        <taxon>Sporomusa</taxon>
    </lineage>
</organism>
<evidence type="ECO:0000256" key="10">
    <source>
        <dbReference type="ARBA" id="ARBA00022932"/>
    </source>
</evidence>
<dbReference type="Gene3D" id="1.10.8.60">
    <property type="match status" value="1"/>
</dbReference>
<keyword evidence="8" id="KW-0862">Zinc</keyword>
<dbReference type="EC" id="2.7.7.7" evidence="2"/>
<evidence type="ECO:0000256" key="3">
    <source>
        <dbReference type="ARBA" id="ARBA00022679"/>
    </source>
</evidence>
<dbReference type="RefSeq" id="WP_094604435.1">
    <property type="nucleotide sequence ID" value="NZ_CP155573.1"/>
</dbReference>
<dbReference type="InterPro" id="IPR027417">
    <property type="entry name" value="P-loop_NTPase"/>
</dbReference>
<dbReference type="InterPro" id="IPR003593">
    <property type="entry name" value="AAA+_ATPase"/>
</dbReference>
<evidence type="ECO:0000313" key="15">
    <source>
        <dbReference type="Proteomes" id="UP000216752"/>
    </source>
</evidence>
<evidence type="ECO:0000256" key="6">
    <source>
        <dbReference type="ARBA" id="ARBA00022723"/>
    </source>
</evidence>
<gene>
    <name evidence="14" type="primary">ruvB_2</name>
    <name evidence="14" type="ORF">SPSIL_053380</name>
</gene>
<dbReference type="SUPFAM" id="SSF48019">
    <property type="entry name" value="post-AAA+ oligomerization domain-like"/>
    <property type="match status" value="1"/>
</dbReference>
<accession>A0ABZ3ITV5</accession>
<protein>
    <recommendedName>
        <fullName evidence="2">DNA-directed DNA polymerase</fullName>
        <ecNumber evidence="2">2.7.7.7</ecNumber>
    </recommendedName>
</protein>
<dbReference type="Pfam" id="PF22608">
    <property type="entry name" value="DNAX_ATPase_lid"/>
    <property type="match status" value="1"/>
</dbReference>
<dbReference type="InterPro" id="IPR022754">
    <property type="entry name" value="DNA_pol_III_gamma-3"/>
</dbReference>
<name>A0ABZ3ITV5_9FIRM</name>
<dbReference type="CDD" id="cd00009">
    <property type="entry name" value="AAA"/>
    <property type="match status" value="1"/>
</dbReference>
<keyword evidence="10" id="KW-0239">DNA-directed DNA polymerase</keyword>
<dbReference type="GO" id="GO:0003678">
    <property type="term" value="F:DNA helicase activity"/>
    <property type="evidence" value="ECO:0007669"/>
    <property type="project" value="UniProtKB-EC"/>
</dbReference>